<reference evidence="2 3" key="1">
    <citation type="journal article" date="2017" name="Mol. Biol. Evol.">
        <title>The 4-celled Tetrabaena socialis nuclear genome reveals the essential components for genetic control of cell number at the origin of multicellularity in the volvocine lineage.</title>
        <authorList>
            <person name="Featherston J."/>
            <person name="Arakaki Y."/>
            <person name="Hanschen E.R."/>
            <person name="Ferris P.J."/>
            <person name="Michod R.E."/>
            <person name="Olson B.J.S.C."/>
            <person name="Nozaki H."/>
            <person name="Durand P.M."/>
        </authorList>
    </citation>
    <scope>NUCLEOTIDE SEQUENCE [LARGE SCALE GENOMIC DNA]</scope>
    <source>
        <strain evidence="2 3">NIES-571</strain>
    </source>
</reference>
<feature type="compositionally biased region" description="Low complexity" evidence="1">
    <location>
        <begin position="38"/>
        <end position="60"/>
    </location>
</feature>
<organism evidence="2 3">
    <name type="scientific">Tetrabaena socialis</name>
    <dbReference type="NCBI Taxonomy" id="47790"/>
    <lineage>
        <taxon>Eukaryota</taxon>
        <taxon>Viridiplantae</taxon>
        <taxon>Chlorophyta</taxon>
        <taxon>core chlorophytes</taxon>
        <taxon>Chlorophyceae</taxon>
        <taxon>CS clade</taxon>
        <taxon>Chlamydomonadales</taxon>
        <taxon>Tetrabaenaceae</taxon>
        <taxon>Tetrabaena</taxon>
    </lineage>
</organism>
<evidence type="ECO:0000313" key="3">
    <source>
        <dbReference type="Proteomes" id="UP000236333"/>
    </source>
</evidence>
<gene>
    <name evidence="2" type="ORF">TSOC_012468</name>
</gene>
<comment type="caution">
    <text evidence="2">The sequence shown here is derived from an EMBL/GenBank/DDBJ whole genome shotgun (WGS) entry which is preliminary data.</text>
</comment>
<protein>
    <submittedName>
        <fullName evidence="2">Uncharacterized protein</fullName>
    </submittedName>
</protein>
<name>A0A2J7ZMZ9_9CHLO</name>
<dbReference type="Proteomes" id="UP000236333">
    <property type="component" value="Unassembled WGS sequence"/>
</dbReference>
<feature type="region of interest" description="Disordered" evidence="1">
    <location>
        <begin position="33"/>
        <end position="60"/>
    </location>
</feature>
<dbReference type="AlphaFoldDB" id="A0A2J7ZMZ9"/>
<dbReference type="EMBL" id="PGGS01000835">
    <property type="protein sequence ID" value="PNH01630.1"/>
    <property type="molecule type" value="Genomic_DNA"/>
</dbReference>
<keyword evidence="3" id="KW-1185">Reference proteome</keyword>
<evidence type="ECO:0000313" key="2">
    <source>
        <dbReference type="EMBL" id="PNH01630.1"/>
    </source>
</evidence>
<sequence>MSSFTVFRARGGRAAADEPLRVLPLCTLPSLTPPVPSPSSSVSPASKPAASPSSSSPRSSRICASAARTCGCELLCDISARTTAGLAP</sequence>
<accession>A0A2J7ZMZ9</accession>
<evidence type="ECO:0000256" key="1">
    <source>
        <dbReference type="SAM" id="MobiDB-lite"/>
    </source>
</evidence>
<proteinExistence type="predicted"/>